<evidence type="ECO:0000313" key="1">
    <source>
        <dbReference type="EMBL" id="KAJ9546739.1"/>
    </source>
</evidence>
<dbReference type="PANTHER" id="PTHR11439:SF496">
    <property type="entry name" value="RNA-DIRECTED DNA POLYMERASE"/>
    <property type="match status" value="1"/>
</dbReference>
<keyword evidence="2" id="KW-1185">Reference proteome</keyword>
<dbReference type="AlphaFoldDB" id="A0AA38WE38"/>
<reference evidence="1" key="1">
    <citation type="submission" date="2023-03" db="EMBL/GenBank/DDBJ databases">
        <title>Chromosome-scale reference genome and RAD-based genetic map of yellow starthistle (Centaurea solstitialis) reveal putative structural variation and QTLs associated with invader traits.</title>
        <authorList>
            <person name="Reatini B."/>
            <person name="Cang F.A."/>
            <person name="Jiang Q."/>
            <person name="Mckibben M.T.W."/>
            <person name="Barker M.S."/>
            <person name="Rieseberg L.H."/>
            <person name="Dlugosch K.M."/>
        </authorList>
    </citation>
    <scope>NUCLEOTIDE SEQUENCE</scope>
    <source>
        <strain evidence="1">CAN-66</strain>
        <tissue evidence="1">Leaf</tissue>
    </source>
</reference>
<evidence type="ECO:0008006" key="3">
    <source>
        <dbReference type="Google" id="ProtNLM"/>
    </source>
</evidence>
<comment type="caution">
    <text evidence="1">The sequence shown here is derived from an EMBL/GenBank/DDBJ whole genome shotgun (WGS) entry which is preliminary data.</text>
</comment>
<dbReference type="PANTHER" id="PTHR11439">
    <property type="entry name" value="GAG-POL-RELATED RETROTRANSPOSON"/>
    <property type="match status" value="1"/>
</dbReference>
<sequence length="207" mass="24037">MTCTRPDASFALSMVSRYQGNLGENHWMAVKNILKYLQRTKDMFLVYGGKDELQVTDYTDPMFLLNGGAITWKSSKQDMVSDSMCESKYIVTSEAVEKAAWLKNFIALTKEPKNHGKSKHIERKYHFVRYKTVVSRAPSKENPMDPFMKTLTRPKYEYHTKTIYTKIHESFALGFCHALYANANRNWRSVNLFAFDINSYNQKIGIE</sequence>
<name>A0AA38WE38_9ASTR</name>
<proteinExistence type="predicted"/>
<accession>A0AA38WE38</accession>
<dbReference type="EMBL" id="JARYMX010000005">
    <property type="protein sequence ID" value="KAJ9546739.1"/>
    <property type="molecule type" value="Genomic_DNA"/>
</dbReference>
<dbReference type="CDD" id="cd09272">
    <property type="entry name" value="RNase_HI_RT_Ty1"/>
    <property type="match status" value="1"/>
</dbReference>
<evidence type="ECO:0000313" key="2">
    <source>
        <dbReference type="Proteomes" id="UP001172457"/>
    </source>
</evidence>
<gene>
    <name evidence="1" type="ORF">OSB04_019282</name>
</gene>
<dbReference type="Proteomes" id="UP001172457">
    <property type="component" value="Chromosome 5"/>
</dbReference>
<protein>
    <recommendedName>
        <fullName evidence="3">Gag/pol protein</fullName>
    </recommendedName>
</protein>
<organism evidence="1 2">
    <name type="scientific">Centaurea solstitialis</name>
    <name type="common">yellow star-thistle</name>
    <dbReference type="NCBI Taxonomy" id="347529"/>
    <lineage>
        <taxon>Eukaryota</taxon>
        <taxon>Viridiplantae</taxon>
        <taxon>Streptophyta</taxon>
        <taxon>Embryophyta</taxon>
        <taxon>Tracheophyta</taxon>
        <taxon>Spermatophyta</taxon>
        <taxon>Magnoliopsida</taxon>
        <taxon>eudicotyledons</taxon>
        <taxon>Gunneridae</taxon>
        <taxon>Pentapetalae</taxon>
        <taxon>asterids</taxon>
        <taxon>campanulids</taxon>
        <taxon>Asterales</taxon>
        <taxon>Asteraceae</taxon>
        <taxon>Carduoideae</taxon>
        <taxon>Cardueae</taxon>
        <taxon>Centaureinae</taxon>
        <taxon>Centaurea</taxon>
    </lineage>
</organism>